<comment type="caution">
    <text evidence="1">The sequence shown here is derived from an EMBL/GenBank/DDBJ whole genome shotgun (WGS) entry which is preliminary data.</text>
</comment>
<organism evidence="1 2">
    <name type="scientific">Phytophthora pseudosyringae</name>
    <dbReference type="NCBI Taxonomy" id="221518"/>
    <lineage>
        <taxon>Eukaryota</taxon>
        <taxon>Sar</taxon>
        <taxon>Stramenopiles</taxon>
        <taxon>Oomycota</taxon>
        <taxon>Peronosporomycetes</taxon>
        <taxon>Peronosporales</taxon>
        <taxon>Peronosporaceae</taxon>
        <taxon>Phytophthora</taxon>
    </lineage>
</organism>
<dbReference type="GO" id="GO:0000502">
    <property type="term" value="C:proteasome complex"/>
    <property type="evidence" value="ECO:0007669"/>
    <property type="project" value="UniProtKB-KW"/>
</dbReference>
<protein>
    <submittedName>
        <fullName evidence="1">26S proteasome non-ATPase regulatory subunit 13</fullName>
    </submittedName>
</protein>
<keyword evidence="2" id="KW-1185">Reference proteome</keyword>
<dbReference type="OrthoDB" id="164955at2759"/>
<evidence type="ECO:0000313" key="1">
    <source>
        <dbReference type="EMBL" id="KAG7375245.1"/>
    </source>
</evidence>
<evidence type="ECO:0000313" key="2">
    <source>
        <dbReference type="Proteomes" id="UP000694044"/>
    </source>
</evidence>
<accession>A0A8T1V2D5</accession>
<reference evidence="1" key="1">
    <citation type="submission" date="2021-02" db="EMBL/GenBank/DDBJ databases">
        <authorList>
            <person name="Palmer J.M."/>
        </authorList>
    </citation>
    <scope>NUCLEOTIDE SEQUENCE</scope>
    <source>
        <strain evidence="1">SCRP734</strain>
    </source>
</reference>
<dbReference type="Proteomes" id="UP000694044">
    <property type="component" value="Unassembled WGS sequence"/>
</dbReference>
<keyword evidence="1" id="KW-0647">Proteasome</keyword>
<name>A0A8T1V2D5_9STRA</name>
<gene>
    <name evidence="1" type="primary">PSMD13_1</name>
    <name evidence="1" type="ORF">PHYPSEUDO_002364</name>
</gene>
<proteinExistence type="predicted"/>
<dbReference type="AlphaFoldDB" id="A0A8T1V2D5"/>
<dbReference type="EMBL" id="JAGDFM010001400">
    <property type="protein sequence ID" value="KAG7375245.1"/>
    <property type="molecule type" value="Genomic_DNA"/>
</dbReference>
<feature type="non-terminal residue" evidence="1">
    <location>
        <position position="109"/>
    </location>
</feature>
<sequence length="109" mass="11833">MSVRRYLSEPGEKEALRVLKEQLRHQTRVTSDDVRLAVRAVASQGGAVPLPPAFPPSRWVLEFKRVHGFAQFNSFALGAPAALGLPERLEVPPLRSAVAGGSSQRDTSS</sequence>